<feature type="region of interest" description="Disordered" evidence="2">
    <location>
        <begin position="697"/>
        <end position="718"/>
    </location>
</feature>
<feature type="domain" description="SH2" evidence="3">
    <location>
        <begin position="923"/>
        <end position="1048"/>
    </location>
</feature>
<evidence type="ECO:0000313" key="5">
    <source>
        <dbReference type="Proteomes" id="UP001642540"/>
    </source>
</evidence>
<dbReference type="InterPro" id="IPR036860">
    <property type="entry name" value="SH2_dom_sf"/>
</dbReference>
<feature type="region of interest" description="Disordered" evidence="2">
    <location>
        <begin position="175"/>
        <end position="210"/>
    </location>
</feature>
<feature type="compositionally biased region" description="Pro residues" evidence="2">
    <location>
        <begin position="416"/>
        <end position="425"/>
    </location>
</feature>
<comment type="caution">
    <text evidence="4">The sequence shown here is derived from an EMBL/GenBank/DDBJ whole genome shotgun (WGS) entry which is preliminary data.</text>
</comment>
<dbReference type="Pfam" id="PF00017">
    <property type="entry name" value="SH2"/>
    <property type="match status" value="1"/>
</dbReference>
<dbReference type="PANTHER" id="PTHR14388:SF17">
    <property type="entry name" value="SH2 DOMAIN-CONTAINING PROTEIN"/>
    <property type="match status" value="1"/>
</dbReference>
<accession>A0ABP1RMA0</accession>
<feature type="compositionally biased region" description="Basic and acidic residues" evidence="2">
    <location>
        <begin position="23"/>
        <end position="35"/>
    </location>
</feature>
<evidence type="ECO:0000313" key="4">
    <source>
        <dbReference type="EMBL" id="CAL8130557.1"/>
    </source>
</evidence>
<feature type="compositionally biased region" description="Acidic residues" evidence="2">
    <location>
        <begin position="279"/>
        <end position="288"/>
    </location>
</feature>
<feature type="compositionally biased region" description="Low complexity" evidence="2">
    <location>
        <begin position="255"/>
        <end position="270"/>
    </location>
</feature>
<gene>
    <name evidence="4" type="ORF">ODALV1_LOCUS23782</name>
</gene>
<evidence type="ECO:0000256" key="2">
    <source>
        <dbReference type="SAM" id="MobiDB-lite"/>
    </source>
</evidence>
<dbReference type="Proteomes" id="UP001642540">
    <property type="component" value="Unassembled WGS sequence"/>
</dbReference>
<evidence type="ECO:0000256" key="1">
    <source>
        <dbReference type="PROSITE-ProRule" id="PRU00191"/>
    </source>
</evidence>
<dbReference type="EMBL" id="CAXLJM020000082">
    <property type="protein sequence ID" value="CAL8130557.1"/>
    <property type="molecule type" value="Genomic_DNA"/>
</dbReference>
<dbReference type="SMART" id="SM00252">
    <property type="entry name" value="SH2"/>
    <property type="match status" value="1"/>
</dbReference>
<dbReference type="PRINTS" id="PR00401">
    <property type="entry name" value="SH2DOMAIN"/>
</dbReference>
<name>A0ABP1RMA0_9HEXA</name>
<feature type="compositionally biased region" description="Basic and acidic residues" evidence="2">
    <location>
        <begin position="42"/>
        <end position="64"/>
    </location>
</feature>
<dbReference type="SUPFAM" id="SSF55550">
    <property type="entry name" value="SH2 domain"/>
    <property type="match status" value="1"/>
</dbReference>
<sequence>MLPPREDSPEALVCSSPPPLTITKEEQEVVTKSEEDQGGGCAKKDDVTNSPKPEDKLEEVRKEEEDLVKFEVDEKQVESEEELEDKKCSELKAVLLQELVEVHEKEKVSEKEEENEESNGGAFNTKTSTSITTSGGGGEGEVVEILSNLESLKTPEPHEVDDGIVRASFVDFVLEEEEDDCHGPIEEEDEDEEDDEEMGQMNGVLNPELQKIREEQVRKWLIFEEENPPGKPNHHLRSIQNGERDGDGEGEDQNTLSSLTSLDADSESLAEAQRRGEGGEGEGVEEGEMINGLEDGLQRRVRFLTDTEGNLLISVFMTNTATTPLSEEPSMISNGGGGGGGGDKNEVEGNPSLIVSPPSLTPEEEQGKKTEVEHKPSAPPQVDVDVEVEQDNEEDGEEEEEDDEDDEEPPSIVLVAPPPPVPTSAPPTQKEEDEGNSSDETLSVSSCNSMIEIMPAEQKKLPVLHLDLNNNEKEEQAVAKQVSPAPLSPQKEEEFGVGGAAPAPQANFHIEVEQQEQLVSQGEQESEEEEQPASLIIHELAEHNEGFATQNGLDSEITKLPNIDENNNVVSDSEIILKGESEEEQSQQFKFNPELESITRPESTPAPALSPIPMQMPELRRSSSDYGEDPERFTPPSAQSLSPFQRRSRNGSDTQGSEEDDDNSEQQMVSLCIQEEHISAVAVTIAKWESMSKAQSTENLSTLPAPQGTGGTGGHAPVAKTCSSPCPSKSVMKTVVTKLPSCPPSQQQQVQVQQVAIVQNNKENNKLANLNQNNTQNAQQLPPLPLNNPNTPVGIPSPILVGKAAGWNCWGNKIKELPEQNPQQQPKKEGGQGGQDDEIIYAQPNHQAGTTMTSIQNPSAILKAYPKPLSRGEIVNWLKEGEIHRAGINVSYGQSHHNHHHPPVVAVQGQNNNNILGPGVVNWFFGLISRQQAERYLHGQPPGTFLVRISTRIWGYTLSYQASTQRTKHFLISAINPAVPATLTAITDTAKPPPQTGKQQRMSPFVPQGRYAFIGTNMTPYGTLVSLIRHHSHAPITKLGGEKLLNSCPGGPQIQGLEQLFK</sequence>
<proteinExistence type="predicted"/>
<keyword evidence="1" id="KW-0727">SH2 domain</keyword>
<feature type="region of interest" description="Disordered" evidence="2">
    <location>
        <begin position="574"/>
        <end position="666"/>
    </location>
</feature>
<feature type="compositionally biased region" description="Acidic residues" evidence="2">
    <location>
        <begin position="384"/>
        <end position="409"/>
    </location>
</feature>
<dbReference type="InterPro" id="IPR000980">
    <property type="entry name" value="SH2"/>
</dbReference>
<keyword evidence="5" id="KW-1185">Reference proteome</keyword>
<feature type="compositionally biased region" description="Polar residues" evidence="2">
    <location>
        <begin position="438"/>
        <end position="449"/>
    </location>
</feature>
<feature type="compositionally biased region" description="Basic and acidic residues" evidence="2">
    <location>
        <begin position="365"/>
        <end position="376"/>
    </location>
</feature>
<feature type="compositionally biased region" description="Polar residues" evidence="2">
    <location>
        <begin position="636"/>
        <end position="655"/>
    </location>
</feature>
<organism evidence="4 5">
    <name type="scientific">Orchesella dallaii</name>
    <dbReference type="NCBI Taxonomy" id="48710"/>
    <lineage>
        <taxon>Eukaryota</taxon>
        <taxon>Metazoa</taxon>
        <taxon>Ecdysozoa</taxon>
        <taxon>Arthropoda</taxon>
        <taxon>Hexapoda</taxon>
        <taxon>Collembola</taxon>
        <taxon>Entomobryomorpha</taxon>
        <taxon>Entomobryoidea</taxon>
        <taxon>Orchesellidae</taxon>
        <taxon>Orchesellinae</taxon>
        <taxon>Orchesella</taxon>
    </lineage>
</organism>
<feature type="region of interest" description="Disordered" evidence="2">
    <location>
        <begin position="817"/>
        <end position="837"/>
    </location>
</feature>
<feature type="region of interest" description="Disordered" evidence="2">
    <location>
        <begin position="223"/>
        <end position="295"/>
    </location>
</feature>
<reference evidence="4 5" key="1">
    <citation type="submission" date="2024-08" db="EMBL/GenBank/DDBJ databases">
        <authorList>
            <person name="Cucini C."/>
            <person name="Frati F."/>
        </authorList>
    </citation>
    <scope>NUCLEOTIDE SEQUENCE [LARGE SCALE GENOMIC DNA]</scope>
</reference>
<feature type="compositionally biased region" description="Acidic residues" evidence="2">
    <location>
        <begin position="175"/>
        <end position="198"/>
    </location>
</feature>
<feature type="region of interest" description="Disordered" evidence="2">
    <location>
        <begin position="474"/>
        <end position="502"/>
    </location>
</feature>
<dbReference type="Gene3D" id="3.30.505.10">
    <property type="entry name" value="SH2 domain"/>
    <property type="match status" value="1"/>
</dbReference>
<feature type="region of interest" description="Disordered" evidence="2">
    <location>
        <begin position="104"/>
        <end position="142"/>
    </location>
</feature>
<feature type="region of interest" description="Disordered" evidence="2">
    <location>
        <begin position="1"/>
        <end position="64"/>
    </location>
</feature>
<protein>
    <recommendedName>
        <fullName evidence="3">SH2 domain-containing protein</fullName>
    </recommendedName>
</protein>
<dbReference type="PANTHER" id="PTHR14388">
    <property type="entry name" value="T CELL-SPECIFIC ADAPTER PROTEIN TSAD"/>
    <property type="match status" value="1"/>
</dbReference>
<evidence type="ECO:0000259" key="3">
    <source>
        <dbReference type="PROSITE" id="PS50001"/>
    </source>
</evidence>
<dbReference type="PROSITE" id="PS50001">
    <property type="entry name" value="SH2"/>
    <property type="match status" value="1"/>
</dbReference>
<feature type="region of interest" description="Disordered" evidence="2">
    <location>
        <begin position="321"/>
        <end position="449"/>
    </location>
</feature>